<evidence type="ECO:0000256" key="1">
    <source>
        <dbReference type="ARBA" id="ARBA00010558"/>
    </source>
</evidence>
<evidence type="ECO:0000256" key="2">
    <source>
        <dbReference type="SAM" id="SignalP"/>
    </source>
</evidence>
<sequence length="164" mass="18681">MMKRTTLAALTLLMMSLCLSFASVANAQSKQERTKILEPYPAAKEGMVRHVIYLSKKSDESKFKVEIVPGKVMSVDCNVHTLMGKLEEKDLQGWGYTYYEFTSDEKTASTMMACNKPNENRFVSSQSLIVRYNSKLPIVVYAPKGYEIKYRVWKAGKDQNSEIK</sequence>
<name>A0A212JIA0_9BACT</name>
<feature type="chain" id="PRO_5013256431" evidence="2">
    <location>
        <begin position="28"/>
        <end position="164"/>
    </location>
</feature>
<dbReference type="NCBIfam" id="NF002987">
    <property type="entry name" value="PRK03719.1"/>
    <property type="match status" value="1"/>
</dbReference>
<accession>A0A212JIA0</accession>
<evidence type="ECO:0000313" key="3">
    <source>
        <dbReference type="EMBL" id="SBV98975.1"/>
    </source>
</evidence>
<protein>
    <submittedName>
        <fullName evidence="3">Ecotin</fullName>
    </submittedName>
</protein>
<reference evidence="3" key="1">
    <citation type="submission" date="2016-04" db="EMBL/GenBank/DDBJ databases">
        <authorList>
            <person name="Evans L.H."/>
            <person name="Alamgir A."/>
            <person name="Owens N."/>
            <person name="Weber N.D."/>
            <person name="Virtaneva K."/>
            <person name="Barbian K."/>
            <person name="Babar A."/>
            <person name="Rosenke K."/>
        </authorList>
    </citation>
    <scope>NUCLEOTIDE SEQUENCE</scope>
    <source>
        <strain evidence="3">86-2</strain>
    </source>
</reference>
<dbReference type="PANTHER" id="PTHR35890">
    <property type="match status" value="1"/>
</dbReference>
<organism evidence="3">
    <name type="scientific">uncultured Dysgonomonas sp</name>
    <dbReference type="NCBI Taxonomy" id="206096"/>
    <lineage>
        <taxon>Bacteria</taxon>
        <taxon>Pseudomonadati</taxon>
        <taxon>Bacteroidota</taxon>
        <taxon>Bacteroidia</taxon>
        <taxon>Bacteroidales</taxon>
        <taxon>Dysgonomonadaceae</taxon>
        <taxon>Dysgonomonas</taxon>
        <taxon>environmental samples</taxon>
    </lineage>
</organism>
<dbReference type="EMBL" id="FLUL01000001">
    <property type="protein sequence ID" value="SBV98975.1"/>
    <property type="molecule type" value="Genomic_DNA"/>
</dbReference>
<dbReference type="RefSeq" id="WP_296948882.1">
    <property type="nucleotide sequence ID" value="NZ_LT599021.1"/>
</dbReference>
<feature type="signal peptide" evidence="2">
    <location>
        <begin position="1"/>
        <end position="27"/>
    </location>
</feature>
<comment type="similarity">
    <text evidence="1">Belongs to the protease inhibitor I11 (ecotin) family.</text>
</comment>
<dbReference type="Gene3D" id="2.60.40.550">
    <property type="entry name" value="Ecotin"/>
    <property type="match status" value="1"/>
</dbReference>
<dbReference type="InterPro" id="IPR036198">
    <property type="entry name" value="Ecotin_sf"/>
</dbReference>
<dbReference type="SUPFAM" id="SSF49772">
    <property type="entry name" value="Ecotin, trypsin inhibitor"/>
    <property type="match status" value="1"/>
</dbReference>
<dbReference type="GO" id="GO:0004867">
    <property type="term" value="F:serine-type endopeptidase inhibitor activity"/>
    <property type="evidence" value="ECO:0007669"/>
    <property type="project" value="InterPro"/>
</dbReference>
<gene>
    <name evidence="3" type="primary">eco</name>
    <name evidence="3" type="ORF">KL86DYS2_11547</name>
</gene>
<dbReference type="PANTHER" id="PTHR35890:SF3">
    <property type="entry name" value="ECOTIN"/>
    <property type="match status" value="1"/>
</dbReference>
<dbReference type="Pfam" id="PF03974">
    <property type="entry name" value="Ecotin"/>
    <property type="match status" value="1"/>
</dbReference>
<dbReference type="PIRSF" id="PIRSF006865">
    <property type="entry name" value="Prot_inh_ecotin"/>
    <property type="match status" value="1"/>
</dbReference>
<proteinExistence type="inferred from homology"/>
<dbReference type="AlphaFoldDB" id="A0A212JIA0"/>
<dbReference type="InterPro" id="IPR005658">
    <property type="entry name" value="Prot_inh_ecotin"/>
</dbReference>
<keyword evidence="2" id="KW-0732">Signal</keyword>